<name>A0A562TSY7_9SPHI</name>
<dbReference type="EMBL" id="VLLI01000013">
    <property type="protein sequence ID" value="TWI96348.1"/>
    <property type="molecule type" value="Genomic_DNA"/>
</dbReference>
<comment type="subcellular location">
    <subcellularLocation>
        <location evidence="1">Membrane</location>
        <topology evidence="1">Multi-pass membrane protein</topology>
    </subcellularLocation>
</comment>
<feature type="transmembrane region" description="Helical" evidence="5">
    <location>
        <begin position="24"/>
        <end position="45"/>
    </location>
</feature>
<dbReference type="Proteomes" id="UP000317010">
    <property type="component" value="Unassembled WGS sequence"/>
</dbReference>
<feature type="transmembrane region" description="Helical" evidence="5">
    <location>
        <begin position="52"/>
        <end position="85"/>
    </location>
</feature>
<sequence>MSNGVAPNKIQKKTLWGKIITDKFSNPIVITFLVLTSLCICFIIAREGFIGGVVILAFIIGIPLAYATIVYPEFGITILIIASFFINYASRFVPEDTPIGLIMDVLTYLLIIGFFVRQKKEKDWSRFNNPISWFILIWLGYNLLEIINPNSPTILEWIYTVRTVGFLMLMYFVFVFHIRSKQFLKFLIKLWLVLTFLSALSGFQQEYFGLFPFESSWLHRIPERFQLLFIGGHLRKWGLFSDPVVFAYNMVAAALLCIALILSPLKSKQKLALGILAAFFFMVMLYSGTRASYVIIPAAMVMLAILTFNKRVLFILITAGLILGALIIIPTSNPTLARFQSAFKPSKDASFEERAKNQARIKPYILSHPIGGGLGSVGVWGQRFAPNSYLANFPPDSGYVRVAVEMGYVGLLLYCIFNFVIMYKGLNYYYLIKDPELKSYCLAMLLIIFAFDIGNYPQQAFIQYPSNILFYLAMAILNVTMRLDLEQRNLALNIKV</sequence>
<dbReference type="GO" id="GO:0016020">
    <property type="term" value="C:membrane"/>
    <property type="evidence" value="ECO:0007669"/>
    <property type="project" value="UniProtKB-SubCell"/>
</dbReference>
<feature type="transmembrane region" description="Helical" evidence="5">
    <location>
        <begin position="97"/>
        <end position="115"/>
    </location>
</feature>
<gene>
    <name evidence="7" type="ORF">JN11_04082</name>
</gene>
<comment type="caution">
    <text evidence="7">The sequence shown here is derived from an EMBL/GenBank/DDBJ whole genome shotgun (WGS) entry which is preliminary data.</text>
</comment>
<evidence type="ECO:0000256" key="3">
    <source>
        <dbReference type="ARBA" id="ARBA00022989"/>
    </source>
</evidence>
<evidence type="ECO:0000256" key="1">
    <source>
        <dbReference type="ARBA" id="ARBA00004141"/>
    </source>
</evidence>
<keyword evidence="4 5" id="KW-0472">Membrane</keyword>
<evidence type="ECO:0000256" key="4">
    <source>
        <dbReference type="ARBA" id="ARBA00023136"/>
    </source>
</evidence>
<feature type="transmembrane region" description="Helical" evidence="5">
    <location>
        <begin position="313"/>
        <end position="331"/>
    </location>
</feature>
<dbReference type="PANTHER" id="PTHR37422:SF13">
    <property type="entry name" value="LIPOPOLYSACCHARIDE BIOSYNTHESIS PROTEIN PA4999-RELATED"/>
    <property type="match status" value="1"/>
</dbReference>
<keyword evidence="7" id="KW-0436">Ligase</keyword>
<evidence type="ECO:0000313" key="8">
    <source>
        <dbReference type="Proteomes" id="UP000317010"/>
    </source>
</evidence>
<dbReference type="InterPro" id="IPR051533">
    <property type="entry name" value="WaaL-like"/>
</dbReference>
<feature type="transmembrane region" description="Helical" evidence="5">
    <location>
        <begin position="270"/>
        <end position="286"/>
    </location>
</feature>
<evidence type="ECO:0000313" key="7">
    <source>
        <dbReference type="EMBL" id="TWI96348.1"/>
    </source>
</evidence>
<feature type="transmembrane region" description="Helical" evidence="5">
    <location>
        <begin position="406"/>
        <end position="425"/>
    </location>
</feature>
<feature type="transmembrane region" description="Helical" evidence="5">
    <location>
        <begin position="468"/>
        <end position="485"/>
    </location>
</feature>
<dbReference type="GO" id="GO:0016874">
    <property type="term" value="F:ligase activity"/>
    <property type="evidence" value="ECO:0007669"/>
    <property type="project" value="UniProtKB-KW"/>
</dbReference>
<feature type="transmembrane region" description="Helical" evidence="5">
    <location>
        <begin position="437"/>
        <end position="456"/>
    </location>
</feature>
<dbReference type="AlphaFoldDB" id="A0A562TSY7"/>
<keyword evidence="2 5" id="KW-0812">Transmembrane</keyword>
<keyword evidence="8" id="KW-1185">Reference proteome</keyword>
<evidence type="ECO:0000256" key="5">
    <source>
        <dbReference type="SAM" id="Phobius"/>
    </source>
</evidence>
<proteinExistence type="predicted"/>
<feature type="transmembrane region" description="Helical" evidence="5">
    <location>
        <begin position="245"/>
        <end position="263"/>
    </location>
</feature>
<dbReference type="Pfam" id="PF04932">
    <property type="entry name" value="Wzy_C"/>
    <property type="match status" value="1"/>
</dbReference>
<dbReference type="OrthoDB" id="783093at2"/>
<evidence type="ECO:0000256" key="2">
    <source>
        <dbReference type="ARBA" id="ARBA00022692"/>
    </source>
</evidence>
<dbReference type="PANTHER" id="PTHR37422">
    <property type="entry name" value="TEICHURONIC ACID BIOSYNTHESIS PROTEIN TUAE"/>
    <property type="match status" value="1"/>
</dbReference>
<reference evidence="7 8" key="1">
    <citation type="submission" date="2019-07" db="EMBL/GenBank/DDBJ databases">
        <title>Genomic Encyclopedia of Archaeal and Bacterial Type Strains, Phase II (KMG-II): from individual species to whole genera.</title>
        <authorList>
            <person name="Goeker M."/>
        </authorList>
    </citation>
    <scope>NUCLEOTIDE SEQUENCE [LARGE SCALE GENOMIC DNA]</scope>
    <source>
        <strain evidence="7 8">ATCC BAA-1854</strain>
    </source>
</reference>
<accession>A0A562TSY7</accession>
<dbReference type="RefSeq" id="WP_144915462.1">
    <property type="nucleotide sequence ID" value="NZ_VLLI01000013.1"/>
</dbReference>
<organism evidence="7 8">
    <name type="scientific">Mucilaginibacter frigoritolerans</name>
    <dbReference type="NCBI Taxonomy" id="652788"/>
    <lineage>
        <taxon>Bacteria</taxon>
        <taxon>Pseudomonadati</taxon>
        <taxon>Bacteroidota</taxon>
        <taxon>Sphingobacteriia</taxon>
        <taxon>Sphingobacteriales</taxon>
        <taxon>Sphingobacteriaceae</taxon>
        <taxon>Mucilaginibacter</taxon>
    </lineage>
</organism>
<dbReference type="InterPro" id="IPR007016">
    <property type="entry name" value="O-antigen_ligase-rel_domated"/>
</dbReference>
<protein>
    <submittedName>
        <fullName evidence="7">O-antigen ligase-like membrane protein</fullName>
    </submittedName>
</protein>
<keyword evidence="3 5" id="KW-1133">Transmembrane helix</keyword>
<feature type="transmembrane region" description="Helical" evidence="5">
    <location>
        <begin position="127"/>
        <end position="144"/>
    </location>
</feature>
<feature type="transmembrane region" description="Helical" evidence="5">
    <location>
        <begin position="156"/>
        <end position="174"/>
    </location>
</feature>
<evidence type="ECO:0000259" key="6">
    <source>
        <dbReference type="Pfam" id="PF04932"/>
    </source>
</evidence>
<feature type="domain" description="O-antigen ligase-related" evidence="6">
    <location>
        <begin position="276"/>
        <end position="415"/>
    </location>
</feature>
<feature type="transmembrane region" description="Helical" evidence="5">
    <location>
        <begin position="186"/>
        <end position="203"/>
    </location>
</feature>